<dbReference type="AlphaFoldDB" id="A0A016U3X2"/>
<evidence type="ECO:0000313" key="1">
    <source>
        <dbReference type="EMBL" id="EYC09850.1"/>
    </source>
</evidence>
<sequence>MASTETVYTIQYASSSNTFCAKLQNAQGDVVVNNGHARLFCVKFDRSDYERTRMWGFPPLPTLLVWNSYIPHHLLCS</sequence>
<comment type="caution">
    <text evidence="1">The sequence shown here is derived from an EMBL/GenBank/DDBJ whole genome shotgun (WGS) entry which is preliminary data.</text>
</comment>
<evidence type="ECO:0000313" key="2">
    <source>
        <dbReference type="Proteomes" id="UP000024635"/>
    </source>
</evidence>
<reference evidence="2" key="1">
    <citation type="journal article" date="2015" name="Nat. Genet.">
        <title>The genome and transcriptome of the zoonotic hookworm Ancylostoma ceylanicum identify infection-specific gene families.</title>
        <authorList>
            <person name="Schwarz E.M."/>
            <person name="Hu Y."/>
            <person name="Antoshechkin I."/>
            <person name="Miller M.M."/>
            <person name="Sternberg P.W."/>
            <person name="Aroian R.V."/>
        </authorList>
    </citation>
    <scope>NUCLEOTIDE SEQUENCE</scope>
    <source>
        <strain evidence="2">HY135</strain>
    </source>
</reference>
<name>A0A016U3X2_9BILA</name>
<protein>
    <submittedName>
        <fullName evidence="1">Uncharacterized protein</fullName>
    </submittedName>
</protein>
<proteinExistence type="predicted"/>
<accession>A0A016U3X2</accession>
<organism evidence="1 2">
    <name type="scientific">Ancylostoma ceylanicum</name>
    <dbReference type="NCBI Taxonomy" id="53326"/>
    <lineage>
        <taxon>Eukaryota</taxon>
        <taxon>Metazoa</taxon>
        <taxon>Ecdysozoa</taxon>
        <taxon>Nematoda</taxon>
        <taxon>Chromadorea</taxon>
        <taxon>Rhabditida</taxon>
        <taxon>Rhabditina</taxon>
        <taxon>Rhabditomorpha</taxon>
        <taxon>Strongyloidea</taxon>
        <taxon>Ancylostomatidae</taxon>
        <taxon>Ancylostomatinae</taxon>
        <taxon>Ancylostoma</taxon>
    </lineage>
</organism>
<dbReference type="EMBL" id="JARK01001394">
    <property type="protein sequence ID" value="EYC09850.1"/>
    <property type="molecule type" value="Genomic_DNA"/>
</dbReference>
<dbReference type="Proteomes" id="UP000024635">
    <property type="component" value="Unassembled WGS sequence"/>
</dbReference>
<keyword evidence="2" id="KW-1185">Reference proteome</keyword>
<gene>
    <name evidence="1" type="primary">Acey_s0058.g2854</name>
    <name evidence="1" type="ORF">Y032_0058g2854</name>
</gene>